<dbReference type="EMBL" id="MZ666938">
    <property type="protein sequence ID" value="UAJ16899.1"/>
    <property type="molecule type" value="Genomic_DNA"/>
</dbReference>
<dbReference type="GO" id="GO:0006260">
    <property type="term" value="P:DNA replication"/>
    <property type="evidence" value="ECO:0007669"/>
    <property type="project" value="InterPro"/>
</dbReference>
<organism evidence="1 2">
    <name type="scientific">Desulfovibrio phage ProddE</name>
    <dbReference type="NCBI Taxonomy" id="2866661"/>
    <lineage>
        <taxon>Viruses</taxon>
        <taxon>Duplodnaviria</taxon>
        <taxon>Heunggongvirae</taxon>
        <taxon>Uroviricota</taxon>
        <taxon>Caudoviricetes</taxon>
        <taxon>Autographivirales</taxon>
        <taxon>Autographivirales incertae sedis</taxon>
        <taxon>Proddevirus</taxon>
        <taxon>Proddevirus proddE</taxon>
    </lineage>
</organism>
<protein>
    <submittedName>
        <fullName evidence="1">Anaerobic ribonucleoside-triphosphate reductase</fullName>
    </submittedName>
</protein>
<evidence type="ECO:0000313" key="1">
    <source>
        <dbReference type="EMBL" id="UAJ16899.1"/>
    </source>
</evidence>
<name>A0AAE8XB12_9CAUD</name>
<dbReference type="SUPFAM" id="SSF51998">
    <property type="entry name" value="PFL-like glycyl radical enzymes"/>
    <property type="match status" value="1"/>
</dbReference>
<proteinExistence type="predicted"/>
<sequence>MEGIHETQLDINHMSREYFSSANRKGAATADHSIDPNANVSGRDVITFNYEVPKPIMKLNSLFNLWNSVRKADSIEAADTVIEAELTGRIYINDSWDIGRPYCFNYSTLDIALGGLKMGGRLDIMPPKSLSTLLHQIEQFTVYAANSTLGATGLADMLLVISRYVDMILDGSKDSRAYYDHHVCVGTNKKEAWVFIRESLIHLIYTLNWEFRGNQSPFTNVSLYDRPFLEKLLPAYVINGAAPKLETVQAVQEMFLDCFNEVLSRDPATFPVVTACFSLDHNEEKGKHIADPDFLRMVAKKNLKYGFINFYIGETSTLSSCCRLRSNINDLGYANSFGAGSTKIGSLGVCTLNLPALAREANADTADKNRGAALKSMCEILVQATSLVATINHAKREFIKDRIERDSLPLYSLGFMDLNHQYSTCGFTGLYEALNILGYDILEHEGLAAAKRILTTINAVNDLQTSLLGTPHNMEQVPGESSAVKLAKKDSILGLNPEGYPLYSNQFIPLWEEGVDLLDRIRIQGELDSFCTGGAICHLNVGERIEKAETMEALVLHAAACGVVYFAVNYAINKCANGHMTVGKDDTKCPMCGAEVTDTFTRVVGFLTNTKHWNSTRREHDWPMRKFYNKAG</sequence>
<reference evidence="1" key="1">
    <citation type="submission" date="2021-07" db="EMBL/GenBank/DDBJ databases">
        <title>A sheep in wolf's clothing: the temperate origins of bacteriophage T7.</title>
        <authorList>
            <person name="Boeckman J.X."/>
            <person name="Korn A."/>
            <person name="Yao G."/>
            <person name="Ravindran A."/>
            <person name="Gonzalez C."/>
            <person name="Gill J."/>
        </authorList>
    </citation>
    <scope>NUCLEOTIDE SEQUENCE</scope>
</reference>
<dbReference type="Proteomes" id="UP000827424">
    <property type="component" value="Segment"/>
</dbReference>
<evidence type="ECO:0000313" key="2">
    <source>
        <dbReference type="Proteomes" id="UP000827424"/>
    </source>
</evidence>
<dbReference type="GO" id="GO:0009265">
    <property type="term" value="P:2'-deoxyribonucleotide biosynthetic process"/>
    <property type="evidence" value="ECO:0007669"/>
    <property type="project" value="TreeGrafter"/>
</dbReference>
<gene>
    <name evidence="1" type="ORF">CPT_ProddE_019</name>
</gene>
<dbReference type="PANTHER" id="PTHR21075">
    <property type="entry name" value="ANAEROBIC RIBONUCLEOSIDE-TRIPHOSPHATE REDUCTASE"/>
    <property type="match status" value="1"/>
</dbReference>
<dbReference type="Gene3D" id="3.20.70.20">
    <property type="match status" value="1"/>
</dbReference>
<keyword evidence="2" id="KW-1185">Reference proteome</keyword>
<accession>A0AAE8XB12</accession>
<dbReference type="Pfam" id="PF13597">
    <property type="entry name" value="NRDD"/>
    <property type="match status" value="1"/>
</dbReference>
<dbReference type="GO" id="GO:0004748">
    <property type="term" value="F:ribonucleoside-diphosphate reductase activity, thioredoxin disulfide as acceptor"/>
    <property type="evidence" value="ECO:0007669"/>
    <property type="project" value="TreeGrafter"/>
</dbReference>
<dbReference type="InterPro" id="IPR012833">
    <property type="entry name" value="NrdD"/>
</dbReference>
<dbReference type="PANTHER" id="PTHR21075:SF0">
    <property type="entry name" value="ANAEROBIC RIBONUCLEOSIDE-TRIPHOSPHATE REDUCTASE"/>
    <property type="match status" value="1"/>
</dbReference>
<dbReference type="GO" id="GO:0008998">
    <property type="term" value="F:ribonucleoside-triphosphate reductase (thioredoxin) activity"/>
    <property type="evidence" value="ECO:0007669"/>
    <property type="project" value="InterPro"/>
</dbReference>